<feature type="domain" description="Cytochrome c" evidence="6">
    <location>
        <begin position="273"/>
        <end position="352"/>
    </location>
</feature>
<gene>
    <name evidence="7" type="ORF">CA12_05520</name>
</gene>
<dbReference type="PANTHER" id="PTHR33546">
    <property type="entry name" value="LARGE, MULTIFUNCTIONAL SECRETED PROTEIN-RELATED"/>
    <property type="match status" value="1"/>
</dbReference>
<protein>
    <submittedName>
        <fullName evidence="7">Cytochrome c</fullName>
    </submittedName>
</protein>
<dbReference type="AlphaFoldDB" id="A0A517P516"/>
<evidence type="ECO:0000256" key="2">
    <source>
        <dbReference type="ARBA" id="ARBA00022723"/>
    </source>
</evidence>
<dbReference type="Proteomes" id="UP000318741">
    <property type="component" value="Chromosome"/>
</dbReference>
<dbReference type="SUPFAM" id="SSF46626">
    <property type="entry name" value="Cytochrome c"/>
    <property type="match status" value="2"/>
</dbReference>
<feature type="region of interest" description="Disordered" evidence="5">
    <location>
        <begin position="1"/>
        <end position="41"/>
    </location>
</feature>
<dbReference type="Gene3D" id="1.10.760.10">
    <property type="entry name" value="Cytochrome c-like domain"/>
    <property type="match status" value="2"/>
</dbReference>
<accession>A0A517P516</accession>
<reference evidence="7 8" key="1">
    <citation type="submission" date="2019-02" db="EMBL/GenBank/DDBJ databases">
        <title>Deep-cultivation of Planctomycetes and their phenomic and genomic characterization uncovers novel biology.</title>
        <authorList>
            <person name="Wiegand S."/>
            <person name="Jogler M."/>
            <person name="Boedeker C."/>
            <person name="Pinto D."/>
            <person name="Vollmers J."/>
            <person name="Rivas-Marin E."/>
            <person name="Kohn T."/>
            <person name="Peeters S.H."/>
            <person name="Heuer A."/>
            <person name="Rast P."/>
            <person name="Oberbeckmann S."/>
            <person name="Bunk B."/>
            <person name="Jeske O."/>
            <person name="Meyerdierks A."/>
            <person name="Storesund J.E."/>
            <person name="Kallscheuer N."/>
            <person name="Luecker S."/>
            <person name="Lage O.M."/>
            <person name="Pohl T."/>
            <person name="Merkel B.J."/>
            <person name="Hornburger P."/>
            <person name="Mueller R.-W."/>
            <person name="Bruemmer F."/>
            <person name="Labrenz M."/>
            <person name="Spormann A.M."/>
            <person name="Op den Camp H."/>
            <person name="Overmann J."/>
            <person name="Amann R."/>
            <person name="Jetten M.S.M."/>
            <person name="Mascher T."/>
            <person name="Medema M.H."/>
            <person name="Devos D.P."/>
            <person name="Kaster A.-K."/>
            <person name="Ovreas L."/>
            <person name="Rohde M."/>
            <person name="Galperin M.Y."/>
            <person name="Jogler C."/>
        </authorList>
    </citation>
    <scope>NUCLEOTIDE SEQUENCE [LARGE SCALE GENOMIC DNA]</scope>
    <source>
        <strain evidence="7 8">CA12</strain>
    </source>
</reference>
<dbReference type="InterPro" id="IPR011042">
    <property type="entry name" value="6-blade_b-propeller_TolB-like"/>
</dbReference>
<dbReference type="PANTHER" id="PTHR33546:SF1">
    <property type="entry name" value="LARGE, MULTIFUNCTIONAL SECRETED PROTEIN"/>
    <property type="match status" value="1"/>
</dbReference>
<sequence>MRGRDGDVRVGESRSVSEPDVSLSETPTVPRPQAAPDRTPRRPSCITAALIFAPALLVAPGTVAPGTAAAADASLHERLQQADPAVVAREARLRGDAARGALVYYTSAAACVNCHAAEQGRSPLGPDLTQFEEGVTDAYLVEALLKPSKAIREGYRTVQLLKSDGQIVSGMFVREDDAAIVLRDAENLERELAVPKADVLERGEAETSLMPDGLAATLPSERAVLDLLKYLFALRDGGPARAAELKPPAEQLVVQDDTANLNHARIVAAVENGSPRRGRDLYRSNCEQCHGPDGDTPSLATARAFGKEPLKFGADPYGMFQTLSRGNGLMRAMPSLSPRERYEVVGYIRNEFMKDSNPSYRPVTEEYLDALPKGTEDGEFEPPADRDHGPALASQLGREVESALTIWLGELSISYDLHSMDQAGLWSGGFLNLDATQHKRLRGEGYAQPGGKSVPALDLWRWGHDGTLDYPTDDLLPRGPLPERWLDYHGHYLHGDRVVLSYAIDGREILEVPSPVKGRAGVRHTLRIGPGPELILAAGRSGPDAVPPQLFGEIDGLVQEVDEKGRWVVRIPAGERSRLIDVLRFASTEDDRGAGELAPLDPAHLLAGGGLRWPETLETVGLRGLQTGAYAVDTLTLPEASPWNAWFRTAALDFFPDGRMAVATVGGDVWIVSGIDDDLLNLRWQRYAGGLYEPFGLKIVDGRIYVTCKDRLTRLHDRNADGEADFYESFSSDTDVSTYYHAFNFDLQTDDEGNFYYAKSGQYTDYQLPGAVVKISPDGQRREVVATGFRTPNGMGALPDGRIVVSDNQGNWMPASKINLLEPGAFYGYVQTHASGAWAPDGGAIDHKKVVPPESFDPPMLWMPQEVDNSSGGQVFVDDPRFGPLAGRLLHTSFGQGRLFYLMTQEIDGRMQAAVVRFPHDFDTGIMRANVNPADGQVYVTGMSGWNANGRGNLADGGIARVRYTGKPMRMLADCQVVPEGLQLSFNFPLDPSVPENLEGLSVTVWNYKWTAGYGSPTYRPDDGKPGTQELEIAGATLSEDGRTLTLRTPDLRPVDQLHLEVNVRGADGTSFSEEVYWTIHNVPDQP</sequence>
<dbReference type="GO" id="GO:0020037">
    <property type="term" value="F:heme binding"/>
    <property type="evidence" value="ECO:0007669"/>
    <property type="project" value="InterPro"/>
</dbReference>
<dbReference type="GO" id="GO:0009055">
    <property type="term" value="F:electron transfer activity"/>
    <property type="evidence" value="ECO:0007669"/>
    <property type="project" value="InterPro"/>
</dbReference>
<dbReference type="Pfam" id="PF13442">
    <property type="entry name" value="Cytochrome_CBB3"/>
    <property type="match status" value="1"/>
</dbReference>
<keyword evidence="2 4" id="KW-0479">Metal-binding</keyword>
<dbReference type="KEGG" id="acaf:CA12_05520"/>
<evidence type="ECO:0000256" key="3">
    <source>
        <dbReference type="ARBA" id="ARBA00023004"/>
    </source>
</evidence>
<evidence type="ECO:0000256" key="5">
    <source>
        <dbReference type="SAM" id="MobiDB-lite"/>
    </source>
</evidence>
<dbReference type="InterPro" id="IPR009056">
    <property type="entry name" value="Cyt_c-like_dom"/>
</dbReference>
<keyword evidence="8" id="KW-1185">Reference proteome</keyword>
<organism evidence="7 8">
    <name type="scientific">Alienimonas californiensis</name>
    <dbReference type="NCBI Taxonomy" id="2527989"/>
    <lineage>
        <taxon>Bacteria</taxon>
        <taxon>Pseudomonadati</taxon>
        <taxon>Planctomycetota</taxon>
        <taxon>Planctomycetia</taxon>
        <taxon>Planctomycetales</taxon>
        <taxon>Planctomycetaceae</taxon>
        <taxon>Alienimonas</taxon>
    </lineage>
</organism>
<proteinExistence type="predicted"/>
<feature type="compositionally biased region" description="Basic and acidic residues" evidence="5">
    <location>
        <begin position="1"/>
        <end position="17"/>
    </location>
</feature>
<dbReference type="InterPro" id="IPR046476">
    <property type="entry name" value="DUF6797"/>
</dbReference>
<dbReference type="SUPFAM" id="SSF50952">
    <property type="entry name" value="Soluble quinoprotein glucose dehydrogenase"/>
    <property type="match status" value="1"/>
</dbReference>
<evidence type="ECO:0000313" key="7">
    <source>
        <dbReference type="EMBL" id="QDT14478.1"/>
    </source>
</evidence>
<keyword evidence="1 4" id="KW-0349">Heme</keyword>
<dbReference type="Gene3D" id="2.120.10.30">
    <property type="entry name" value="TolB, C-terminal domain"/>
    <property type="match status" value="1"/>
</dbReference>
<dbReference type="InterPro" id="IPR013427">
    <property type="entry name" value="Haem-bd_dom_put"/>
</dbReference>
<dbReference type="Pfam" id="PF20601">
    <property type="entry name" value="DUF6797"/>
    <property type="match status" value="1"/>
</dbReference>
<feature type="domain" description="Cytochrome c" evidence="6">
    <location>
        <begin position="95"/>
        <end position="235"/>
    </location>
</feature>
<evidence type="ECO:0000313" key="8">
    <source>
        <dbReference type="Proteomes" id="UP000318741"/>
    </source>
</evidence>
<dbReference type="PROSITE" id="PS51007">
    <property type="entry name" value="CYTC"/>
    <property type="match status" value="2"/>
</dbReference>
<dbReference type="InterPro" id="IPR011041">
    <property type="entry name" value="Quinoprot_gluc/sorb_DH_b-prop"/>
</dbReference>
<dbReference type="GO" id="GO:0046872">
    <property type="term" value="F:metal ion binding"/>
    <property type="evidence" value="ECO:0007669"/>
    <property type="project" value="UniProtKB-KW"/>
</dbReference>
<dbReference type="NCBIfam" id="TIGR02603">
    <property type="entry name" value="CxxCH_TIGR02603"/>
    <property type="match status" value="1"/>
</dbReference>
<dbReference type="InterPro" id="IPR036909">
    <property type="entry name" value="Cyt_c-like_dom_sf"/>
</dbReference>
<dbReference type="EMBL" id="CP036265">
    <property type="protein sequence ID" value="QDT14478.1"/>
    <property type="molecule type" value="Genomic_DNA"/>
</dbReference>
<evidence type="ECO:0000256" key="1">
    <source>
        <dbReference type="ARBA" id="ARBA00022617"/>
    </source>
</evidence>
<evidence type="ECO:0000256" key="4">
    <source>
        <dbReference type="PROSITE-ProRule" id="PRU00433"/>
    </source>
</evidence>
<evidence type="ECO:0000259" key="6">
    <source>
        <dbReference type="PROSITE" id="PS51007"/>
    </source>
</evidence>
<name>A0A517P516_9PLAN</name>
<keyword evidence="3 4" id="KW-0408">Iron</keyword>